<feature type="compositionally biased region" description="Basic and acidic residues" evidence="5">
    <location>
        <begin position="162"/>
        <end position="173"/>
    </location>
</feature>
<evidence type="ECO:0000256" key="1">
    <source>
        <dbReference type="ARBA" id="ARBA00006914"/>
    </source>
</evidence>
<feature type="domain" description="AAA+ ATPase" evidence="6">
    <location>
        <begin position="406"/>
        <end position="547"/>
    </location>
</feature>
<dbReference type="PROSITE" id="PS00674">
    <property type="entry name" value="AAA"/>
    <property type="match status" value="1"/>
</dbReference>
<dbReference type="GO" id="GO:0005524">
    <property type="term" value="F:ATP binding"/>
    <property type="evidence" value="ECO:0007669"/>
    <property type="project" value="UniProtKB-KW"/>
</dbReference>
<dbReference type="Pfam" id="PF00004">
    <property type="entry name" value="AAA"/>
    <property type="match status" value="1"/>
</dbReference>
<dbReference type="InterPro" id="IPR003593">
    <property type="entry name" value="AAA+_ATPase"/>
</dbReference>
<evidence type="ECO:0000259" key="6">
    <source>
        <dbReference type="SMART" id="SM00382"/>
    </source>
</evidence>
<sequence>MVTPVRHSSRLEHLSTSPPRDRSKRKAAQGAFYTQYFAEGELSEDEDVYQATQPDDEEEEEEEEVQRPVRVTRSGRRTRSYAEQDWNNEEDEEETNEEPRIRPRRSTRVSKSLRDFVATDDEEEEDDNADYEETVRLRHANERAERARRRQNLMQLAAMRSQGREEDGYEDIHVKRRERRMRARSSSTPSNGESDDHGDALPEHRSYSFRARKKVNYSLLPPPPEPLRDGFGRRIRRGSRGRASSRDQDVQDHTPDNSVFPPRLPTFPYTSLPRSMQTKWNPTSMPTIPGAELVNAMDEAMDSSDDDLPRTNLGETAGSRIGTSAPESVLENSMASTMGAVSSSTDAFGRLRRDKDALADVDPLGVNMDIDFSQVGGLEDHVQRLKEMVSLPLLYPEVFQRFGVTPPRGVLFHGPPGTGKTLVARALAASCSSEGQSISFFMRKGADCLSKWVGEAERQLRLLFEEAKRAQPSIIFFDEIDGLAPVRSSKQDQIHSSIVSTLLALMDGMDGRGQVVVIGATNRPDSIDPALRRPGRFDREFYFPLPSREARRAIIDIHTRHWDPPLDEQLKKVLSEATNGFGGADLRALCTEATLNAIQRRYPQIYHTNTRLILSPETIQVDGRDFMLALENMVPSSARASTSSFTPLPAHLESLLGDALSNCQKVFSRLLPKRAKRSALEEAMYEIDMSEVSDSSAHLLERELLQQSFVQAQVHRPRLLLHGSQGMGQRTLADALLYSMEGYHVRTLSVALLLGDSSQTPESILVHQFQEAKRLVPSVLYVPDLDRWPLILPESVRGMLSALLSDLSPSDTIMLLATSDVPFKSLPKDLQAWFGFMPRNKFELTFPDIDQRREYLRDILVQASRPPTQFADAMPRRLRVLEELPAAPPRPPRMPTQIELKQQAENDARLLEHLKFRLGSILAELRKKFKKFTRDVWDEYNLRELMEQFEWHRSKGQITIKLRYDRNPPHFELDSPDVHAQDAEIQSPEPLSVAGSVRDPMSTEANEENLMQVNEEESRIQAPETVAVDDASTEQNGQEGSQVVHEQPEQEDSEYIIRDFTIYTMTLDKMQKRLYHNQYLTSDAFMDDLQKIVTNAEVASDVDADRMFRAHQMQNLAKIMMDPYVDATFRAECKQMERRVVAREEEMRREAEKRKEQESHSRRLNGQRYSARVQGEEPEAHCLVDVSTIERAHKRARSQGQEERATGSAELDAVPKDAEDHGVKRVRLDDATNVPEGEMAQASANEDMTPVNHNKYPSVLLNEAAQASLLDAMTACTDGFTIEQLELTRSLCYERVLAHRSSWDRSALAQELKQVVQGIHSTVQDNK</sequence>
<evidence type="ECO:0000313" key="7">
    <source>
        <dbReference type="EMBL" id="AYO41701.1"/>
    </source>
</evidence>
<dbReference type="FunFam" id="3.40.50.300:FF:000061">
    <property type="entry name" value="ATPase family, AAA domain-containing 2"/>
    <property type="match status" value="1"/>
</dbReference>
<dbReference type="InterPro" id="IPR041569">
    <property type="entry name" value="AAA_lid_3"/>
</dbReference>
<protein>
    <recommendedName>
        <fullName evidence="6">AAA+ ATPase domain-containing protein</fullName>
    </recommendedName>
</protein>
<dbReference type="InterPro" id="IPR003959">
    <property type="entry name" value="ATPase_AAA_core"/>
</dbReference>
<evidence type="ECO:0000256" key="2">
    <source>
        <dbReference type="ARBA" id="ARBA00022741"/>
    </source>
</evidence>
<reference evidence="7 8" key="1">
    <citation type="submission" date="2018-10" db="EMBL/GenBank/DDBJ databases">
        <title>Complete genome sequence of Malassezia restricta CBS 7877.</title>
        <authorList>
            <person name="Morand S.C."/>
            <person name="Bertignac M."/>
            <person name="Iltis A."/>
            <person name="Kolder I."/>
            <person name="Pirovano W."/>
            <person name="Jourdain R."/>
            <person name="Clavaud C."/>
        </authorList>
    </citation>
    <scope>NUCLEOTIDE SEQUENCE [LARGE SCALE GENOMIC DNA]</scope>
    <source>
        <strain evidence="7 8">CBS 7877</strain>
    </source>
</reference>
<dbReference type="PANTHER" id="PTHR23069">
    <property type="entry name" value="AAA DOMAIN-CONTAINING"/>
    <property type="match status" value="1"/>
</dbReference>
<dbReference type="SUPFAM" id="SSF52540">
    <property type="entry name" value="P-loop containing nucleoside triphosphate hydrolases"/>
    <property type="match status" value="2"/>
</dbReference>
<dbReference type="GO" id="GO:0005634">
    <property type="term" value="C:nucleus"/>
    <property type="evidence" value="ECO:0007669"/>
    <property type="project" value="TreeGrafter"/>
</dbReference>
<dbReference type="SMART" id="SM00382">
    <property type="entry name" value="AAA"/>
    <property type="match status" value="1"/>
</dbReference>
<dbReference type="OrthoDB" id="5421at2759"/>
<feature type="region of interest" description="Disordered" evidence="5">
    <location>
        <begin position="1150"/>
        <end position="1176"/>
    </location>
</feature>
<feature type="compositionally biased region" description="Acidic residues" evidence="5">
    <location>
        <begin position="41"/>
        <end position="64"/>
    </location>
</feature>
<dbReference type="Gene3D" id="3.40.50.300">
    <property type="entry name" value="P-loop containing nucleotide triphosphate hydrolases"/>
    <property type="match status" value="2"/>
</dbReference>
<dbReference type="PANTHER" id="PTHR23069:SF0">
    <property type="entry name" value="TAT-BINDING HOMOLOG 7"/>
    <property type="match status" value="1"/>
</dbReference>
<keyword evidence="4" id="KW-0103">Bromodomain</keyword>
<feature type="region of interest" description="Disordered" evidence="5">
    <location>
        <begin position="1193"/>
        <end position="1214"/>
    </location>
</feature>
<dbReference type="SUPFAM" id="SSF47370">
    <property type="entry name" value="Bromodomain"/>
    <property type="match status" value="1"/>
</dbReference>
<dbReference type="STRING" id="425264.A0A3G2S0Y6"/>
<evidence type="ECO:0000256" key="5">
    <source>
        <dbReference type="SAM" id="MobiDB-lite"/>
    </source>
</evidence>
<keyword evidence="3" id="KW-0067">ATP-binding</keyword>
<dbReference type="Proteomes" id="UP000269793">
    <property type="component" value="Chromosome I"/>
</dbReference>
<dbReference type="GO" id="GO:0006334">
    <property type="term" value="P:nucleosome assembly"/>
    <property type="evidence" value="ECO:0007669"/>
    <property type="project" value="TreeGrafter"/>
</dbReference>
<dbReference type="Pfam" id="PF17862">
    <property type="entry name" value="AAA_lid_3"/>
    <property type="match status" value="1"/>
</dbReference>
<evidence type="ECO:0000256" key="3">
    <source>
        <dbReference type="ARBA" id="ARBA00022840"/>
    </source>
</evidence>
<keyword evidence="2" id="KW-0547">Nucleotide-binding</keyword>
<feature type="compositionally biased region" description="Basic residues" evidence="5">
    <location>
        <begin position="174"/>
        <end position="183"/>
    </location>
</feature>
<keyword evidence="8" id="KW-1185">Reference proteome</keyword>
<feature type="compositionally biased region" description="Basic and acidic residues" evidence="5">
    <location>
        <begin position="133"/>
        <end position="145"/>
    </location>
</feature>
<feature type="region of interest" description="Disordered" evidence="5">
    <location>
        <begin position="1029"/>
        <end position="1051"/>
    </location>
</feature>
<dbReference type="GO" id="GO:0003682">
    <property type="term" value="F:chromatin binding"/>
    <property type="evidence" value="ECO:0007669"/>
    <property type="project" value="TreeGrafter"/>
</dbReference>
<dbReference type="InterPro" id="IPR045199">
    <property type="entry name" value="ATAD2-like"/>
</dbReference>
<dbReference type="GO" id="GO:0006337">
    <property type="term" value="P:nucleosome disassembly"/>
    <property type="evidence" value="ECO:0007669"/>
    <property type="project" value="TreeGrafter"/>
</dbReference>
<dbReference type="InterPro" id="IPR036427">
    <property type="entry name" value="Bromodomain-like_sf"/>
</dbReference>
<feature type="compositionally biased region" description="Acidic residues" evidence="5">
    <location>
        <begin position="86"/>
        <end position="96"/>
    </location>
</feature>
<dbReference type="Gene3D" id="1.10.8.60">
    <property type="match status" value="1"/>
</dbReference>
<dbReference type="GO" id="GO:0016887">
    <property type="term" value="F:ATP hydrolysis activity"/>
    <property type="evidence" value="ECO:0007669"/>
    <property type="project" value="InterPro"/>
</dbReference>
<name>A0A3G2S0Y6_MALR7</name>
<dbReference type="GO" id="GO:0045815">
    <property type="term" value="P:transcription initiation-coupled chromatin remodeling"/>
    <property type="evidence" value="ECO:0007669"/>
    <property type="project" value="TreeGrafter"/>
</dbReference>
<dbReference type="Gene3D" id="1.20.920.10">
    <property type="entry name" value="Bromodomain-like"/>
    <property type="match status" value="1"/>
</dbReference>
<feature type="compositionally biased region" description="Basic and acidic residues" evidence="5">
    <location>
        <begin position="244"/>
        <end position="255"/>
    </location>
</feature>
<feature type="region of interest" description="Disordered" evidence="5">
    <location>
        <begin position="214"/>
        <end position="284"/>
    </location>
</feature>
<evidence type="ECO:0000256" key="4">
    <source>
        <dbReference type="ARBA" id="ARBA00023117"/>
    </source>
</evidence>
<gene>
    <name evidence="7" type="ORF">DNF11_0751</name>
</gene>
<dbReference type="EMBL" id="CP033148">
    <property type="protein sequence ID" value="AYO41701.1"/>
    <property type="molecule type" value="Genomic_DNA"/>
</dbReference>
<dbReference type="VEuPathDB" id="FungiDB:DNF11_0751"/>
<organism evidence="7 8">
    <name type="scientific">Malassezia restricta (strain ATCC 96810 / NBRC 103918 / CBS 7877)</name>
    <name type="common">Seborrheic dermatitis infection agent</name>
    <dbReference type="NCBI Taxonomy" id="425264"/>
    <lineage>
        <taxon>Eukaryota</taxon>
        <taxon>Fungi</taxon>
        <taxon>Dikarya</taxon>
        <taxon>Basidiomycota</taxon>
        <taxon>Ustilaginomycotina</taxon>
        <taxon>Malasseziomycetes</taxon>
        <taxon>Malasseziales</taxon>
        <taxon>Malasseziaceae</taxon>
        <taxon>Malassezia</taxon>
    </lineage>
</organism>
<proteinExistence type="inferred from homology"/>
<dbReference type="InterPro" id="IPR003960">
    <property type="entry name" value="ATPase_AAA_CS"/>
</dbReference>
<comment type="similarity">
    <text evidence="1">Belongs to the AAA ATPase family.</text>
</comment>
<accession>A0A3G2S0Y6</accession>
<feature type="compositionally biased region" description="Basic and acidic residues" evidence="5">
    <location>
        <begin position="1150"/>
        <end position="1161"/>
    </location>
</feature>
<dbReference type="GO" id="GO:0042393">
    <property type="term" value="F:histone binding"/>
    <property type="evidence" value="ECO:0007669"/>
    <property type="project" value="TreeGrafter"/>
</dbReference>
<dbReference type="InterPro" id="IPR027417">
    <property type="entry name" value="P-loop_NTPase"/>
</dbReference>
<feature type="compositionally biased region" description="Acidic residues" evidence="5">
    <location>
        <begin position="118"/>
        <end position="132"/>
    </location>
</feature>
<evidence type="ECO:0000313" key="8">
    <source>
        <dbReference type="Proteomes" id="UP000269793"/>
    </source>
</evidence>
<feature type="compositionally biased region" description="Polar residues" evidence="5">
    <location>
        <begin position="268"/>
        <end position="284"/>
    </location>
</feature>
<feature type="region of interest" description="Disordered" evidence="5">
    <location>
        <begin position="1"/>
        <end position="202"/>
    </location>
</feature>